<dbReference type="AlphaFoldDB" id="A0A1W7CVX8"/>
<protein>
    <recommendedName>
        <fullName evidence="3">Acyl-CoA dehydrogenase</fullName>
    </recommendedName>
</protein>
<dbReference type="RefSeq" id="WP_086158331.1">
    <property type="nucleotide sequence ID" value="NZ_CP021121.1"/>
</dbReference>
<dbReference type="Gene3D" id="1.10.540.10">
    <property type="entry name" value="Acyl-CoA dehydrogenase/oxidase, N-terminal domain"/>
    <property type="match status" value="1"/>
</dbReference>
<proteinExistence type="predicted"/>
<sequence length="123" mass="12792">MTEKAVAELNALLGDPEDPDNPVGRRACLAADERAEILVEGERRLRAFGLGAEFVPVAHGGRLRGLDRTAALLRAVYARDPALGLGFGLTSLLAAANVWAAGSEELRAETAGVLLDGGRIGCA</sequence>
<dbReference type="EMBL" id="CP021121">
    <property type="protein sequence ID" value="ARQ68829.1"/>
    <property type="molecule type" value="Genomic_DNA"/>
</dbReference>
<dbReference type="InterPro" id="IPR037069">
    <property type="entry name" value="AcylCoA_DH/ox_N_sf"/>
</dbReference>
<dbReference type="GO" id="GO:0016627">
    <property type="term" value="F:oxidoreductase activity, acting on the CH-CH group of donors"/>
    <property type="evidence" value="ECO:0007669"/>
    <property type="project" value="InterPro"/>
</dbReference>
<reference evidence="1 2" key="1">
    <citation type="submission" date="2017-05" db="EMBL/GenBank/DDBJ databases">
        <title>Complete genome sequence of Streptomyces sp. SCSIO 03032 revealed the diverse biosynthetic pathways for its bioactive secondary metabolites.</title>
        <authorList>
            <person name="Ma L."/>
            <person name="Zhu Y."/>
            <person name="Zhang W."/>
            <person name="Zhang G."/>
            <person name="Tian X."/>
            <person name="Zhang S."/>
            <person name="Zhang C."/>
        </authorList>
    </citation>
    <scope>NUCLEOTIDE SEQUENCE [LARGE SCALE GENOMIC DNA]</scope>
    <source>
        <strain evidence="1 2">SCSIO 03032</strain>
    </source>
</reference>
<dbReference type="Proteomes" id="UP000194218">
    <property type="component" value="Chromosome"/>
</dbReference>
<organism evidence="1 2">
    <name type="scientific">Streptomyces marincola</name>
    <dbReference type="NCBI Taxonomy" id="2878388"/>
    <lineage>
        <taxon>Bacteria</taxon>
        <taxon>Bacillati</taxon>
        <taxon>Actinomycetota</taxon>
        <taxon>Actinomycetes</taxon>
        <taxon>Kitasatosporales</taxon>
        <taxon>Streptomycetaceae</taxon>
        <taxon>Streptomyces</taxon>
    </lineage>
</organism>
<keyword evidence="2" id="KW-1185">Reference proteome</keyword>
<evidence type="ECO:0000313" key="1">
    <source>
        <dbReference type="EMBL" id="ARQ68829.1"/>
    </source>
</evidence>
<name>A0A1W7CVX8_9ACTN</name>
<evidence type="ECO:0008006" key="3">
    <source>
        <dbReference type="Google" id="ProtNLM"/>
    </source>
</evidence>
<evidence type="ECO:0000313" key="2">
    <source>
        <dbReference type="Proteomes" id="UP000194218"/>
    </source>
</evidence>
<dbReference type="InterPro" id="IPR009100">
    <property type="entry name" value="AcylCoA_DH/oxidase_NM_dom_sf"/>
</dbReference>
<dbReference type="SUPFAM" id="SSF56645">
    <property type="entry name" value="Acyl-CoA dehydrogenase NM domain-like"/>
    <property type="match status" value="1"/>
</dbReference>
<dbReference type="KEGG" id="smao:CAG99_08095"/>
<dbReference type="GO" id="GO:0050660">
    <property type="term" value="F:flavin adenine dinucleotide binding"/>
    <property type="evidence" value="ECO:0007669"/>
    <property type="project" value="InterPro"/>
</dbReference>
<gene>
    <name evidence="1" type="ORF">CAG99_08095</name>
</gene>
<accession>A0A1W7CVX8</accession>
<dbReference type="OrthoDB" id="3860847at2"/>